<dbReference type="AlphaFoldDB" id="A0A917Y426"/>
<feature type="binding site" evidence="5">
    <location>
        <position position="249"/>
    </location>
    <ligand>
        <name>Ca(2+)</name>
        <dbReference type="ChEBI" id="CHEBI:29108"/>
    </ligand>
</feature>
<dbReference type="GO" id="GO:0016811">
    <property type="term" value="F:hydrolase activity, acting on carbon-nitrogen (but not peptide) bonds, in linear amides"/>
    <property type="evidence" value="ECO:0007669"/>
    <property type="project" value="InterPro"/>
</dbReference>
<dbReference type="GO" id="GO:0017000">
    <property type="term" value="P:antibiotic biosynthetic process"/>
    <property type="evidence" value="ECO:0007669"/>
    <property type="project" value="InterPro"/>
</dbReference>
<feature type="binding site" evidence="5">
    <location>
        <position position="246"/>
    </location>
    <ligand>
        <name>Ca(2+)</name>
        <dbReference type="ChEBI" id="CHEBI:29108"/>
    </ligand>
</feature>
<dbReference type="PANTHER" id="PTHR34218:SF4">
    <property type="entry name" value="ACYL-HOMOSERINE LACTONE ACYLASE QUIP"/>
    <property type="match status" value="1"/>
</dbReference>
<keyword evidence="5" id="KW-0479">Metal-binding</keyword>
<sequence>MTVEIYRDAWGIPHLRADSAQELAHAQGRTTALDRAWQLEVERHRSQGTSAAFLGPEAVAWDRFARQARLDDTARRCFAALQRRDPETAAWVVSYVQGVNEGLAEGARRTPEFAATGLAPGRWEPWSPLGVWLGTHILFAGFPAKLWREEVIRLLGEEAVELFAMDGIGTSGSNGWLVSGERTVTGQAVIAGDPHRFIEDPGVYQQIRLCCPEFDVVGLAVPGVPGIAHFAHTGTVAWAITNAMADYQDLYRERLRPTGSSAEAAEAAKAAEAVEALEALDPDGEWRPVARHTEAVEVAGGEPVAVEVIETARGPVVIGGIGAEESISLRYPPRVTEDLGFSALLPLLRAREVADVDRAFDRWAEPVNVVQAADTEGGVLHRVAGRVPVRGKDNRRRVVAAWEAGHEWRGWHEMPYGSFEDGVAVMANQRGPATPLGVEFAPPHRATRIRQFLDASRTWSAGDMPALHMDTHLASAAALLDRLAALGEGIGPAAVALRERLLGWDRRMDAASGEAAAYAAVRGAVVRRLAAHPALAVLADPPAYPELFLPWLALTPRVGLALENLLTAEELYGIDRDAVVRDAVEEVAAGRTPGAWGDTHRLAPWRALPDPSYEAPGLSGDHDCVLCTSAVPGLTDLSARGPAARYVWDLADRDNSLWVVPLGADGVPGAAHHRDQLPLWLKGDLAPVATDWNKLTKENHDD</sequence>
<dbReference type="PANTHER" id="PTHR34218">
    <property type="entry name" value="PEPTIDASE S45 PENICILLIN AMIDASE"/>
    <property type="match status" value="1"/>
</dbReference>
<accession>A0A917Y426</accession>
<dbReference type="RefSeq" id="WP_189187265.1">
    <property type="nucleotide sequence ID" value="NZ_BMMM01000006.1"/>
</dbReference>
<dbReference type="InterPro" id="IPR043147">
    <property type="entry name" value="Penicillin_amidase_A-knob"/>
</dbReference>
<dbReference type="Pfam" id="PF01804">
    <property type="entry name" value="Penicil_amidase"/>
    <property type="match status" value="1"/>
</dbReference>
<organism evidence="6 7">
    <name type="scientific">Streptomyces albiflavescens</name>
    <dbReference type="NCBI Taxonomy" id="1623582"/>
    <lineage>
        <taxon>Bacteria</taxon>
        <taxon>Bacillati</taxon>
        <taxon>Actinomycetota</taxon>
        <taxon>Actinomycetes</taxon>
        <taxon>Kitasatosporales</taxon>
        <taxon>Streptomycetaceae</taxon>
        <taxon>Streptomyces</taxon>
    </lineage>
</organism>
<dbReference type="InterPro" id="IPR002692">
    <property type="entry name" value="S45"/>
</dbReference>
<dbReference type="InterPro" id="IPR023343">
    <property type="entry name" value="Penicillin_amidase_dom1"/>
</dbReference>
<evidence type="ECO:0000313" key="7">
    <source>
        <dbReference type="Proteomes" id="UP000600365"/>
    </source>
</evidence>
<comment type="caution">
    <text evidence="6">The sequence shown here is derived from an EMBL/GenBank/DDBJ whole genome shotgun (WGS) entry which is preliminary data.</text>
</comment>
<comment type="similarity">
    <text evidence="1">Belongs to the peptidase S45 family.</text>
</comment>
<dbReference type="Proteomes" id="UP000600365">
    <property type="component" value="Unassembled WGS sequence"/>
</dbReference>
<keyword evidence="7" id="KW-1185">Reference proteome</keyword>
<evidence type="ECO:0000256" key="3">
    <source>
        <dbReference type="ARBA" id="ARBA00023145"/>
    </source>
</evidence>
<keyword evidence="5" id="KW-0106">Calcium</keyword>
<dbReference type="InterPro" id="IPR043146">
    <property type="entry name" value="Penicillin_amidase_N_B-knob"/>
</dbReference>
<dbReference type="CDD" id="cd03747">
    <property type="entry name" value="Ntn_PGA_like"/>
    <property type="match status" value="1"/>
</dbReference>
<dbReference type="Gene3D" id="1.10.439.10">
    <property type="entry name" value="Penicillin Amidohydrolase, domain 1"/>
    <property type="match status" value="1"/>
</dbReference>
<dbReference type="PIRSF" id="PIRSF001227">
    <property type="entry name" value="Pen_acylase"/>
    <property type="match status" value="1"/>
</dbReference>
<dbReference type="InterPro" id="IPR014395">
    <property type="entry name" value="Pen/GL7ACA/AHL_acylase"/>
</dbReference>
<evidence type="ECO:0000256" key="2">
    <source>
        <dbReference type="ARBA" id="ARBA00022801"/>
    </source>
</evidence>
<dbReference type="InterPro" id="IPR029055">
    <property type="entry name" value="Ntn_hydrolases_N"/>
</dbReference>
<dbReference type="SUPFAM" id="SSF56235">
    <property type="entry name" value="N-terminal nucleophile aminohydrolases (Ntn hydrolases)"/>
    <property type="match status" value="1"/>
</dbReference>
<dbReference type="Gene3D" id="1.10.1400.10">
    <property type="match status" value="1"/>
</dbReference>
<dbReference type="Gene3D" id="2.30.120.10">
    <property type="match status" value="1"/>
</dbReference>
<keyword evidence="2" id="KW-0378">Hydrolase</keyword>
<gene>
    <name evidence="6" type="ORF">GCM10011579_039140</name>
</gene>
<comment type="cofactor">
    <cofactor evidence="5">
        <name>Ca(2+)</name>
        <dbReference type="ChEBI" id="CHEBI:29108"/>
    </cofactor>
    <text evidence="5">Binds 1 Ca(2+) ion per dimer.</text>
</comment>
<evidence type="ECO:0000256" key="5">
    <source>
        <dbReference type="PIRSR" id="PIRSR001227-2"/>
    </source>
</evidence>
<protein>
    <recommendedName>
        <fullName evidence="8">Penicillin amidase</fullName>
    </recommendedName>
</protein>
<evidence type="ECO:0000313" key="6">
    <source>
        <dbReference type="EMBL" id="GGN67060.1"/>
    </source>
</evidence>
<dbReference type="Gene3D" id="3.60.20.10">
    <property type="entry name" value="Glutamine Phosphoribosylpyrophosphate, subunit 1, domain 1"/>
    <property type="match status" value="1"/>
</dbReference>
<evidence type="ECO:0000256" key="1">
    <source>
        <dbReference type="ARBA" id="ARBA00006586"/>
    </source>
</evidence>
<reference evidence="6 7" key="1">
    <citation type="journal article" date="2014" name="Int. J. Syst. Evol. Microbiol.">
        <title>Complete genome sequence of Corynebacterium casei LMG S-19264T (=DSM 44701T), isolated from a smear-ripened cheese.</title>
        <authorList>
            <consortium name="US DOE Joint Genome Institute (JGI-PGF)"/>
            <person name="Walter F."/>
            <person name="Albersmeier A."/>
            <person name="Kalinowski J."/>
            <person name="Ruckert C."/>
        </authorList>
    </citation>
    <scope>NUCLEOTIDE SEQUENCE [LARGE SCALE GENOMIC DNA]</scope>
    <source>
        <strain evidence="6 7">CGMCC 4.7111</strain>
    </source>
</reference>
<dbReference type="GO" id="GO:0046872">
    <property type="term" value="F:metal ion binding"/>
    <property type="evidence" value="ECO:0007669"/>
    <property type="project" value="UniProtKB-KW"/>
</dbReference>
<proteinExistence type="inferred from homology"/>
<keyword evidence="3" id="KW-0865">Zymogen</keyword>
<evidence type="ECO:0000256" key="4">
    <source>
        <dbReference type="PIRSR" id="PIRSR001227-1"/>
    </source>
</evidence>
<dbReference type="EMBL" id="BMMM01000006">
    <property type="protein sequence ID" value="GGN67060.1"/>
    <property type="molecule type" value="Genomic_DNA"/>
</dbReference>
<evidence type="ECO:0008006" key="8">
    <source>
        <dbReference type="Google" id="ProtNLM"/>
    </source>
</evidence>
<feature type="active site" description="Nucleophile" evidence="4">
    <location>
        <position position="173"/>
    </location>
</feature>
<name>A0A917Y426_9ACTN</name>